<feature type="signal peptide" evidence="1">
    <location>
        <begin position="1"/>
        <end position="22"/>
    </location>
</feature>
<accession>A0AAV7A6X7</accession>
<sequence>MALFLQNIAVFFLASFPMYLYAYPNGQVTDSCVTMTPSHGVPAQTSSPPYILSLDKNTYSAGDKIKVTLGSSSGVTQFKGFLIQARSGSATVPVGSFVTSNSNSQTLTCTSAASNSCSNWFSLLDKCSKCKDCICSHKHSQYDSGKYIHNQYDSGKYIHNQYDSEK</sequence>
<evidence type="ECO:0000256" key="1">
    <source>
        <dbReference type="SAM" id="SignalP"/>
    </source>
</evidence>
<feature type="domain" description="Reelin" evidence="2">
    <location>
        <begin position="32"/>
        <end position="115"/>
    </location>
</feature>
<comment type="caution">
    <text evidence="3">The sequence shown here is derived from an EMBL/GenBank/DDBJ whole genome shotgun (WGS) entry which is preliminary data.</text>
</comment>
<dbReference type="PANTHER" id="PTHR45828:SF44">
    <property type="entry name" value="FERRIC-CHELATE REDUCTASE 1-RELATED"/>
    <property type="match status" value="1"/>
</dbReference>
<evidence type="ECO:0000313" key="4">
    <source>
        <dbReference type="Proteomes" id="UP000824782"/>
    </source>
</evidence>
<dbReference type="Pfam" id="PF02014">
    <property type="entry name" value="Reeler"/>
    <property type="match status" value="1"/>
</dbReference>
<proteinExistence type="predicted"/>
<keyword evidence="4" id="KW-1185">Reference proteome</keyword>
<gene>
    <name evidence="3" type="ORF">GDO81_017865</name>
</gene>
<dbReference type="AlphaFoldDB" id="A0AAV7A6X7"/>
<feature type="chain" id="PRO_5043641813" description="Reelin domain-containing protein" evidence="1">
    <location>
        <begin position="23"/>
        <end position="166"/>
    </location>
</feature>
<protein>
    <recommendedName>
        <fullName evidence="2">Reelin domain-containing protein</fullName>
    </recommendedName>
</protein>
<evidence type="ECO:0000313" key="3">
    <source>
        <dbReference type="EMBL" id="KAG8555933.1"/>
    </source>
</evidence>
<dbReference type="InterPro" id="IPR002861">
    <property type="entry name" value="Reeler_dom"/>
</dbReference>
<keyword evidence="1" id="KW-0732">Signal</keyword>
<dbReference type="Proteomes" id="UP000824782">
    <property type="component" value="Unassembled WGS sequence"/>
</dbReference>
<dbReference type="Gene3D" id="2.60.40.4060">
    <property type="entry name" value="Reeler domain"/>
    <property type="match status" value="1"/>
</dbReference>
<organism evidence="3 4">
    <name type="scientific">Engystomops pustulosus</name>
    <name type="common">Tungara frog</name>
    <name type="synonym">Physalaemus pustulosus</name>
    <dbReference type="NCBI Taxonomy" id="76066"/>
    <lineage>
        <taxon>Eukaryota</taxon>
        <taxon>Metazoa</taxon>
        <taxon>Chordata</taxon>
        <taxon>Craniata</taxon>
        <taxon>Vertebrata</taxon>
        <taxon>Euteleostomi</taxon>
        <taxon>Amphibia</taxon>
        <taxon>Batrachia</taxon>
        <taxon>Anura</taxon>
        <taxon>Neobatrachia</taxon>
        <taxon>Hyloidea</taxon>
        <taxon>Leptodactylidae</taxon>
        <taxon>Leiuperinae</taxon>
        <taxon>Engystomops</taxon>
    </lineage>
</organism>
<dbReference type="CDD" id="cd08544">
    <property type="entry name" value="Reeler"/>
    <property type="match status" value="1"/>
</dbReference>
<dbReference type="InterPro" id="IPR042307">
    <property type="entry name" value="Reeler_sf"/>
</dbReference>
<dbReference type="GO" id="GO:0016020">
    <property type="term" value="C:membrane"/>
    <property type="evidence" value="ECO:0007669"/>
    <property type="project" value="TreeGrafter"/>
</dbReference>
<dbReference type="EMBL" id="WNYA01000009">
    <property type="protein sequence ID" value="KAG8555933.1"/>
    <property type="molecule type" value="Genomic_DNA"/>
</dbReference>
<name>A0AAV7A6X7_ENGPU</name>
<dbReference type="PANTHER" id="PTHR45828">
    <property type="entry name" value="CYTOCHROME B561/FERRIC REDUCTASE TRANSMEMBRANE"/>
    <property type="match status" value="1"/>
</dbReference>
<reference evidence="3" key="1">
    <citation type="thesis" date="2020" institute="ProQuest LLC" country="789 East Eisenhower Parkway, Ann Arbor, MI, USA">
        <title>Comparative Genomics and Chromosome Evolution.</title>
        <authorList>
            <person name="Mudd A.B."/>
        </authorList>
    </citation>
    <scope>NUCLEOTIDE SEQUENCE</scope>
    <source>
        <strain evidence="3">237g6f4</strain>
        <tissue evidence="3">Blood</tissue>
    </source>
</reference>
<dbReference type="InterPro" id="IPR051237">
    <property type="entry name" value="Ferric-chelate_Red/DefProt"/>
</dbReference>
<evidence type="ECO:0000259" key="2">
    <source>
        <dbReference type="Pfam" id="PF02014"/>
    </source>
</evidence>